<reference evidence="2 3" key="1">
    <citation type="submission" date="2020-04" db="EMBL/GenBank/DDBJ databases">
        <authorList>
            <person name="Alioto T."/>
            <person name="Alioto T."/>
            <person name="Gomez Garrido J."/>
        </authorList>
    </citation>
    <scope>NUCLEOTIDE SEQUENCE [LARGE SCALE GENOMIC DNA]</scope>
</reference>
<feature type="transmembrane region" description="Helical" evidence="1">
    <location>
        <begin position="20"/>
        <end position="39"/>
    </location>
</feature>
<name>A0A8S1DWM0_9INSE</name>
<dbReference type="Proteomes" id="UP000494165">
    <property type="component" value="Unassembled WGS sequence"/>
</dbReference>
<keyword evidence="1" id="KW-0812">Transmembrane</keyword>
<accession>A0A8S1DWM0</accession>
<comment type="caution">
    <text evidence="2">The sequence shown here is derived from an EMBL/GenBank/DDBJ whole genome shotgun (WGS) entry which is preliminary data.</text>
</comment>
<proteinExistence type="predicted"/>
<evidence type="ECO:0000313" key="3">
    <source>
        <dbReference type="Proteomes" id="UP000494165"/>
    </source>
</evidence>
<keyword evidence="3" id="KW-1185">Reference proteome</keyword>
<evidence type="ECO:0000313" key="2">
    <source>
        <dbReference type="EMBL" id="CAB3385462.1"/>
    </source>
</evidence>
<keyword evidence="1" id="KW-0472">Membrane</keyword>
<gene>
    <name evidence="2" type="ORF">CLODIP_2_CD08487</name>
</gene>
<protein>
    <submittedName>
        <fullName evidence="2">Uncharacterized protein</fullName>
    </submittedName>
</protein>
<dbReference type="AlphaFoldDB" id="A0A8S1DWM0"/>
<sequence length="77" mass="9515">MGFWSRVRGGRRRLRRRFRCCNTCVCWVAELFTFSLRLLRFRIRIFFIRTFSFFFVQNRGDLESVSMRHYFHAGCSF</sequence>
<dbReference type="EMBL" id="CADEPI010000415">
    <property type="protein sequence ID" value="CAB3385462.1"/>
    <property type="molecule type" value="Genomic_DNA"/>
</dbReference>
<evidence type="ECO:0000256" key="1">
    <source>
        <dbReference type="SAM" id="Phobius"/>
    </source>
</evidence>
<organism evidence="2 3">
    <name type="scientific">Cloeon dipterum</name>
    <dbReference type="NCBI Taxonomy" id="197152"/>
    <lineage>
        <taxon>Eukaryota</taxon>
        <taxon>Metazoa</taxon>
        <taxon>Ecdysozoa</taxon>
        <taxon>Arthropoda</taxon>
        <taxon>Hexapoda</taxon>
        <taxon>Insecta</taxon>
        <taxon>Pterygota</taxon>
        <taxon>Palaeoptera</taxon>
        <taxon>Ephemeroptera</taxon>
        <taxon>Pisciforma</taxon>
        <taxon>Baetidae</taxon>
        <taxon>Cloeon</taxon>
    </lineage>
</organism>
<keyword evidence="1" id="KW-1133">Transmembrane helix</keyword>